<dbReference type="OrthoDB" id="5540378at2759"/>
<reference evidence="2" key="1">
    <citation type="journal article" date="2018" name="Nat. Microbiol.">
        <title>Leveraging single-cell genomics to expand the fungal tree of life.</title>
        <authorList>
            <person name="Ahrendt S.R."/>
            <person name="Quandt C.A."/>
            <person name="Ciobanu D."/>
            <person name="Clum A."/>
            <person name="Salamov A."/>
            <person name="Andreopoulos B."/>
            <person name="Cheng J.F."/>
            <person name="Woyke T."/>
            <person name="Pelin A."/>
            <person name="Henrissat B."/>
            <person name="Reynolds N.K."/>
            <person name="Benny G.L."/>
            <person name="Smith M.E."/>
            <person name="James T.Y."/>
            <person name="Grigoriev I.V."/>
        </authorList>
    </citation>
    <scope>NUCLEOTIDE SEQUENCE [LARGE SCALE GENOMIC DNA]</scope>
</reference>
<dbReference type="AlphaFoldDB" id="A0A4P9WAE5"/>
<keyword evidence="2" id="KW-1185">Reference proteome</keyword>
<sequence>VNVVVDLDKLVHDLGIAIPFDISQLTSALKSTHLGTIDVATIPGRAMSVGAGADFKLPLSFPVDVRLGYLFASSNVDGNPAVDLVCPAGIAFNTVGGAAVAGVNATLQFTDNAATQSSVAGLVTQALTANALTGTVGANSIKLGNSGTDLITAFSKVNVNLDLNRLTQQLGITFPIQVDREVRNLNAKIAGASVATLPGRNLAVGAAAQFSLSLPVSVNFNTKYFLARATIADQPLASFNLNGLALNTASEVNSLNLNTTLNFVDTDATQTAVAQLVTNALTSDKLATKIGADSVVLGASANVSDVITILSKTVIDLDADQLVSIIGVKLPIDPTTAVSGLNPKIASATLHTLPNKSLFAGGAAFVNLPFPVTASIGFIGASASLNNQPLVDASIPGISVAGSTGGAPTPLNVSATLLFTDTDATQTQVATLVNNFLNTNALGAQAGLANLIVGNSDSDADKGGIECIHVSGRLCFSGSYDKTIRVEVGEGCHLGLICADWREAYEEGQVGLYLAGYEEHM</sequence>
<feature type="non-terminal residue" evidence="1">
    <location>
        <position position="1"/>
    </location>
</feature>
<accession>A0A4P9WAE5</accession>
<gene>
    <name evidence="1" type="ORF">BDK51DRAFT_32726</name>
</gene>
<name>A0A4P9WAE5_9FUNG</name>
<evidence type="ECO:0000313" key="1">
    <source>
        <dbReference type="EMBL" id="RKO89182.1"/>
    </source>
</evidence>
<organism evidence="1 2">
    <name type="scientific">Blyttiomyces helicus</name>
    <dbReference type="NCBI Taxonomy" id="388810"/>
    <lineage>
        <taxon>Eukaryota</taxon>
        <taxon>Fungi</taxon>
        <taxon>Fungi incertae sedis</taxon>
        <taxon>Chytridiomycota</taxon>
        <taxon>Chytridiomycota incertae sedis</taxon>
        <taxon>Chytridiomycetes</taxon>
        <taxon>Chytridiomycetes incertae sedis</taxon>
        <taxon>Blyttiomyces</taxon>
    </lineage>
</organism>
<protein>
    <submittedName>
        <fullName evidence="1">Uncharacterized protein</fullName>
    </submittedName>
</protein>
<dbReference type="Proteomes" id="UP000269721">
    <property type="component" value="Unassembled WGS sequence"/>
</dbReference>
<dbReference type="EMBL" id="KZ996237">
    <property type="protein sequence ID" value="RKO89182.1"/>
    <property type="molecule type" value="Genomic_DNA"/>
</dbReference>
<proteinExistence type="predicted"/>
<evidence type="ECO:0000313" key="2">
    <source>
        <dbReference type="Proteomes" id="UP000269721"/>
    </source>
</evidence>